<keyword evidence="2" id="KW-0677">Repeat</keyword>
<dbReference type="Gene3D" id="1.25.40.10">
    <property type="entry name" value="Tetratricopeptide repeat domain"/>
    <property type="match status" value="2"/>
</dbReference>
<feature type="repeat" description="PPR" evidence="3">
    <location>
        <begin position="192"/>
        <end position="226"/>
    </location>
</feature>
<dbReference type="InterPro" id="IPR011990">
    <property type="entry name" value="TPR-like_helical_dom_sf"/>
</dbReference>
<evidence type="ECO:0000256" key="1">
    <source>
        <dbReference type="ARBA" id="ARBA00007626"/>
    </source>
</evidence>
<dbReference type="PANTHER" id="PTHR47939">
    <property type="entry name" value="MEMBRANE-ASSOCIATED SALT-INDUCIBLE PROTEIN-LIKE"/>
    <property type="match status" value="1"/>
</dbReference>
<protein>
    <submittedName>
        <fullName evidence="5">(thale cress) hypothetical protein</fullName>
    </submittedName>
</protein>
<dbReference type="Pfam" id="PF13041">
    <property type="entry name" value="PPR_2"/>
    <property type="match status" value="2"/>
</dbReference>
<feature type="region of interest" description="Disordered" evidence="4">
    <location>
        <begin position="22"/>
        <end position="67"/>
    </location>
</feature>
<dbReference type="NCBIfam" id="TIGR00756">
    <property type="entry name" value="PPR"/>
    <property type="match status" value="5"/>
</dbReference>
<comment type="similarity">
    <text evidence="1">Belongs to the PPR family. P subfamily.</text>
</comment>
<evidence type="ECO:0000256" key="3">
    <source>
        <dbReference type="PROSITE-ProRule" id="PRU00708"/>
    </source>
</evidence>
<feature type="repeat" description="PPR" evidence="3">
    <location>
        <begin position="332"/>
        <end position="366"/>
    </location>
</feature>
<dbReference type="Pfam" id="PF01535">
    <property type="entry name" value="PPR"/>
    <property type="match status" value="3"/>
</dbReference>
<feature type="compositionally biased region" description="Basic and acidic residues" evidence="4">
    <location>
        <begin position="58"/>
        <end position="67"/>
    </location>
</feature>
<dbReference type="Proteomes" id="UP000516314">
    <property type="component" value="Chromosome 3"/>
</dbReference>
<accession>A0A7G2EL90</accession>
<dbReference type="EMBL" id="LR881468">
    <property type="protein sequence ID" value="CAD5322905.1"/>
    <property type="molecule type" value="Genomic_DNA"/>
</dbReference>
<feature type="repeat" description="PPR" evidence="3">
    <location>
        <begin position="262"/>
        <end position="296"/>
    </location>
</feature>
<organism evidence="5 6">
    <name type="scientific">Arabidopsis thaliana</name>
    <name type="common">Mouse-ear cress</name>
    <dbReference type="NCBI Taxonomy" id="3702"/>
    <lineage>
        <taxon>Eukaryota</taxon>
        <taxon>Viridiplantae</taxon>
        <taxon>Streptophyta</taxon>
        <taxon>Embryophyta</taxon>
        <taxon>Tracheophyta</taxon>
        <taxon>Spermatophyta</taxon>
        <taxon>Magnoliopsida</taxon>
        <taxon>eudicotyledons</taxon>
        <taxon>Gunneridae</taxon>
        <taxon>Pentapetalae</taxon>
        <taxon>rosids</taxon>
        <taxon>malvids</taxon>
        <taxon>Brassicales</taxon>
        <taxon>Brassicaceae</taxon>
        <taxon>Camelineae</taxon>
        <taxon>Arabidopsis</taxon>
    </lineage>
</organism>
<evidence type="ECO:0000256" key="2">
    <source>
        <dbReference type="ARBA" id="ARBA00022737"/>
    </source>
</evidence>
<feature type="region of interest" description="Disordered" evidence="4">
    <location>
        <begin position="549"/>
        <end position="583"/>
    </location>
</feature>
<dbReference type="InterPro" id="IPR050667">
    <property type="entry name" value="PPR-containing_protein"/>
</dbReference>
<dbReference type="AlphaFoldDB" id="A0A7G2EL90"/>
<feature type="repeat" description="PPR" evidence="3">
    <location>
        <begin position="227"/>
        <end position="261"/>
    </location>
</feature>
<dbReference type="PROSITE" id="PS51375">
    <property type="entry name" value="PPR"/>
    <property type="match status" value="6"/>
</dbReference>
<feature type="repeat" description="PPR" evidence="3">
    <location>
        <begin position="297"/>
        <end position="331"/>
    </location>
</feature>
<evidence type="ECO:0000313" key="5">
    <source>
        <dbReference type="EMBL" id="CAD5322905.1"/>
    </source>
</evidence>
<reference evidence="5 6" key="1">
    <citation type="submission" date="2020-09" db="EMBL/GenBank/DDBJ databases">
        <authorList>
            <person name="Ashkenazy H."/>
        </authorList>
    </citation>
    <scope>NUCLEOTIDE SEQUENCE [LARGE SCALE GENOMIC DNA]</scope>
    <source>
        <strain evidence="6">cv. Cdm-0</strain>
    </source>
</reference>
<sequence>MSKVGSSLYSRLHGIFKESSIATAKSAKPRSQTKSTKFPSKLKASTASVGDGGQSSNDAKDSKNSKLTQKVEKFKRSCESESFRQVHGLYSAFIRRLREAKKFSTIDEVLLYQKKFDDIKSEDFVIRIMLLYGYSGMAEHAHKLFDEMPELNCERTVKSFNALLSAYVNSKKLDEAMKTFKELPEKLGITPDLVTYNTMIKALCRKGSMDDILSIFEELEKNGFEPDLISFNTLLEEFYRRELFVEGDRIWDLMKSKNLSPNIRSYNSRVRGLTRNKKFTDALNLIDVMKTEGISPDVHTYNALITAYRVDNNLEEVMKCYNEMKEKGLNPDTVTYCMLIPLLCKKGDLDRAVEVSEEAIKHKLLSRPNMYKPVVERLMGAGKIDEATQLVKNGKLQSYFRYLPDLSAALAVRPSNQTKNKKKNSQASSMDYTVDMSCVMKVNRGCQLCRQKVSEVMHCVYGVYSVDFTGDDNSMKLKARVNPNVLLAVAERYGEHGKITNLRFDGEVMTPRGGGGYYGQSGYYIPTTSRGNYAYPSLYQYPPPPHIYGGNYAHPPSNPPRHSEAPRQATNPHTTPPYYSLPAPPPRTLHSYSYVEPQYRMSSSSGSGCVIM</sequence>
<dbReference type="InterPro" id="IPR002885">
    <property type="entry name" value="PPR_rpt"/>
</dbReference>
<name>A0A7G2EL90_ARATH</name>
<evidence type="ECO:0000313" key="6">
    <source>
        <dbReference type="Proteomes" id="UP000516314"/>
    </source>
</evidence>
<dbReference type="PANTHER" id="PTHR47939:SF8">
    <property type="entry name" value="PENTACOTRIPEPTIDE-REPEAT REGION OF PRORP DOMAIN-CONTAINING PROTEIN"/>
    <property type="match status" value="1"/>
</dbReference>
<evidence type="ECO:0000256" key="4">
    <source>
        <dbReference type="SAM" id="MobiDB-lite"/>
    </source>
</evidence>
<gene>
    <name evidence="5" type="ORF">AT9943_LOCUS10883</name>
</gene>
<feature type="compositionally biased region" description="Polar residues" evidence="4">
    <location>
        <begin position="29"/>
        <end position="48"/>
    </location>
</feature>
<feature type="repeat" description="PPR" evidence="3">
    <location>
        <begin position="156"/>
        <end position="191"/>
    </location>
</feature>
<proteinExistence type="inferred from homology"/>